<evidence type="ECO:0000313" key="2">
    <source>
        <dbReference type="EMBL" id="CAH8190259.1"/>
    </source>
</evidence>
<keyword evidence="3" id="KW-1185">Reference proteome</keyword>
<gene>
    <name evidence="2" type="ORF">VAE063_1000177</name>
</gene>
<dbReference type="Proteomes" id="UP001152658">
    <property type="component" value="Unassembled WGS sequence"/>
</dbReference>
<feature type="compositionally biased region" description="Basic and acidic residues" evidence="1">
    <location>
        <begin position="33"/>
        <end position="48"/>
    </location>
</feature>
<organism evidence="2 3">
    <name type="scientific">Vibrio aestuarianus</name>
    <dbReference type="NCBI Taxonomy" id="28171"/>
    <lineage>
        <taxon>Bacteria</taxon>
        <taxon>Pseudomonadati</taxon>
        <taxon>Pseudomonadota</taxon>
        <taxon>Gammaproteobacteria</taxon>
        <taxon>Vibrionales</taxon>
        <taxon>Vibrionaceae</taxon>
        <taxon>Vibrio</taxon>
    </lineage>
</organism>
<proteinExistence type="predicted"/>
<feature type="region of interest" description="Disordered" evidence="1">
    <location>
        <begin position="33"/>
        <end position="53"/>
    </location>
</feature>
<evidence type="ECO:0000256" key="1">
    <source>
        <dbReference type="SAM" id="MobiDB-lite"/>
    </source>
</evidence>
<reference evidence="2" key="1">
    <citation type="submission" date="2022-06" db="EMBL/GenBank/DDBJ databases">
        <authorList>
            <person name="Goudenege D."/>
            <person name="Le Roux F."/>
        </authorList>
    </citation>
    <scope>NUCLEOTIDE SEQUENCE</scope>
    <source>
        <strain evidence="2">12-063</strain>
    </source>
</reference>
<name>A0ABM9FHP7_9VIBR</name>
<comment type="caution">
    <text evidence="2">The sequence shown here is derived from an EMBL/GenBank/DDBJ whole genome shotgun (WGS) entry which is preliminary data.</text>
</comment>
<evidence type="ECO:0000313" key="3">
    <source>
        <dbReference type="Proteomes" id="UP001152658"/>
    </source>
</evidence>
<protein>
    <submittedName>
        <fullName evidence="2">Uncharacterized protein</fullName>
    </submittedName>
</protein>
<dbReference type="EMBL" id="CALYLK010000001">
    <property type="protein sequence ID" value="CAH8190259.1"/>
    <property type="molecule type" value="Genomic_DNA"/>
</dbReference>
<sequence length="180" mass="21293">MTALFNLMRSVSFSTPLRTERVSDLTATKNVREENQPKRVRDVKQSEKRSKKHPRLFRIRRKPMTFQQQKQFVKQLNSYQLKAMRDWFGFADKLDINSLNDAQLWILQAANQCQHLYPAFLRRKIKGYLSLLDDLDAPMEDANSQIVQQLVAYEHYLDGLLSILVLCRRYDGLSRKESRK</sequence>
<accession>A0ABM9FHP7</accession>